<dbReference type="InterPro" id="IPR002575">
    <property type="entry name" value="Aminoglycoside_PTrfase"/>
</dbReference>
<dbReference type="EMBL" id="CP017839">
    <property type="protein sequence ID" value="APB01715.1"/>
    <property type="molecule type" value="Genomic_DNA"/>
</dbReference>
<gene>
    <name evidence="2" type="ORF">NS506_07696</name>
</gene>
<evidence type="ECO:0000259" key="1">
    <source>
        <dbReference type="Pfam" id="PF01636"/>
    </source>
</evidence>
<protein>
    <recommendedName>
        <fullName evidence="1">Aminoglycoside phosphotransferase domain-containing protein</fullName>
    </recommendedName>
</protein>
<accession>A0ABC8B554</accession>
<dbReference type="InterPro" id="IPR011009">
    <property type="entry name" value="Kinase-like_dom_sf"/>
</dbReference>
<reference evidence="2 3" key="1">
    <citation type="submission" date="2016-10" db="EMBL/GenBank/DDBJ databases">
        <title>Genome sequence of Nocardia seriolae strain EM150506, isolated from Anguila japonica.</title>
        <authorList>
            <person name="Han H.-J."/>
        </authorList>
    </citation>
    <scope>NUCLEOTIDE SEQUENCE [LARGE SCALE GENOMIC DNA]</scope>
    <source>
        <strain evidence="2 3">EM150506</strain>
    </source>
</reference>
<evidence type="ECO:0000313" key="3">
    <source>
        <dbReference type="Proteomes" id="UP000180166"/>
    </source>
</evidence>
<dbReference type="Pfam" id="PF01636">
    <property type="entry name" value="APH"/>
    <property type="match status" value="1"/>
</dbReference>
<dbReference type="RefSeq" id="WP_071812176.1">
    <property type="nucleotide sequence ID" value="NZ_CP017839.1"/>
</dbReference>
<dbReference type="Gene3D" id="1.10.510.10">
    <property type="entry name" value="Transferase(Phosphotransferase) domain 1"/>
    <property type="match status" value="1"/>
</dbReference>
<dbReference type="KEGG" id="nsr:NS506_07696"/>
<proteinExistence type="predicted"/>
<feature type="domain" description="Aminoglycoside phosphotransferase" evidence="1">
    <location>
        <begin position="47"/>
        <end position="242"/>
    </location>
</feature>
<dbReference type="Proteomes" id="UP000180166">
    <property type="component" value="Chromosome"/>
</dbReference>
<organism evidence="2 3">
    <name type="scientific">Nocardia seriolae</name>
    <dbReference type="NCBI Taxonomy" id="37332"/>
    <lineage>
        <taxon>Bacteria</taxon>
        <taxon>Bacillati</taxon>
        <taxon>Actinomycetota</taxon>
        <taxon>Actinomycetes</taxon>
        <taxon>Mycobacteriales</taxon>
        <taxon>Nocardiaceae</taxon>
        <taxon>Nocardia</taxon>
    </lineage>
</organism>
<dbReference type="SUPFAM" id="SSF56112">
    <property type="entry name" value="Protein kinase-like (PK-like)"/>
    <property type="match status" value="1"/>
</dbReference>
<dbReference type="AlphaFoldDB" id="A0ABC8B554"/>
<evidence type="ECO:0000313" key="2">
    <source>
        <dbReference type="EMBL" id="APB01715.1"/>
    </source>
</evidence>
<name>A0ABC8B554_9NOCA</name>
<sequence length="296" mass="32862">MPTATHLDPNTAHGVMVAACQQLGIDPDASQLIRIGENALFRLNAESVIVRIGRSINESKKEVAVSVWLAENGISGTELAYPEVDILIIDSFPVTFWKLIDESPVKPTASELGCIIRRLHTLPQPALFTLPHFTAMPKIDGRLAKLRDKFNLADIEFIYDRKTKIEKQLGQIDSALGWGPIHGDAHIGNLMRDASGTIRLIDYGDFCIGPREWDICVLAVSYKVGTIPQSTYREFADAYGFDALTWSGFPIIQAARKLNMTTWLMQLVGHSPKVDAEIAKRLADLRNGCSRSWEAF</sequence>